<name>A0AA41YNF0_9PROT</name>
<gene>
    <name evidence="2" type="ORF">OL599_11965</name>
</gene>
<dbReference type="RefSeq" id="WP_264713983.1">
    <property type="nucleotide sequence ID" value="NZ_JAPDNT010000007.1"/>
</dbReference>
<accession>A0AA41YNF0</accession>
<proteinExistence type="predicted"/>
<evidence type="ECO:0000256" key="1">
    <source>
        <dbReference type="SAM" id="Phobius"/>
    </source>
</evidence>
<dbReference type="EMBL" id="JAPDNT010000007">
    <property type="protein sequence ID" value="MCW3475288.1"/>
    <property type="molecule type" value="Genomic_DNA"/>
</dbReference>
<dbReference type="Proteomes" id="UP001165679">
    <property type="component" value="Unassembled WGS sequence"/>
</dbReference>
<keyword evidence="3" id="KW-1185">Reference proteome</keyword>
<keyword evidence="1" id="KW-1133">Transmembrane helix</keyword>
<keyword evidence="1" id="KW-0812">Transmembrane</keyword>
<comment type="caution">
    <text evidence="2">The sequence shown here is derived from an EMBL/GenBank/DDBJ whole genome shotgun (WGS) entry which is preliminary data.</text>
</comment>
<evidence type="ECO:0000313" key="3">
    <source>
        <dbReference type="Proteomes" id="UP001165679"/>
    </source>
</evidence>
<feature type="transmembrane region" description="Helical" evidence="1">
    <location>
        <begin position="202"/>
        <end position="228"/>
    </location>
</feature>
<evidence type="ECO:0000313" key="2">
    <source>
        <dbReference type="EMBL" id="MCW3475288.1"/>
    </source>
</evidence>
<protein>
    <submittedName>
        <fullName evidence="2">Uncharacterized protein</fullName>
    </submittedName>
</protein>
<sequence length="425" mass="47647">MTPQSAFMVCATLDSTRRAELEQLLTSMTSLPGQADPANALIPFGAFERLHFARIVILEDLAAGAEAPPPYLAFLGDCDGDGDAFLHELAERTPDGLRRVFGYCRDFQPGTNLLRWMQDHATPPATYYVNWVGRTVRQVREEAALRAALVAYLREHAAVLPQQPPREIRARLIAFVAAERQAGRLSLTQPTSTPPGWQLRNILHAAGVALALLALAPFLLLGLPFYLIRLRQLERSDAEITPRPAAAHLAALGAIEDHDVSNQFSAYGSIKPGRFRYWTLVFLLWVVNATTRHIYTRGRLARVPSIHFARWVFLEGGRRLFFASNYDGSLDSYMDDFINKVAWGLNLVFSNGVGYPKTNFLILGGAKDEQKFKYYIRRRQLVTSVWYKAYPGLTAYDLARNSAIRAAIEASAMTEAETRRFLQMV</sequence>
<dbReference type="AlphaFoldDB" id="A0AA41YNF0"/>
<reference evidence="2" key="1">
    <citation type="submission" date="2022-09" db="EMBL/GenBank/DDBJ databases">
        <title>Rhodovastum sp. nov. RN2-1 isolated from soil in Seongnam, South Korea.</title>
        <authorList>
            <person name="Le N.T."/>
        </authorList>
    </citation>
    <scope>NUCLEOTIDE SEQUENCE</scope>
    <source>
        <strain evidence="2">RN2-1</strain>
    </source>
</reference>
<keyword evidence="1" id="KW-0472">Membrane</keyword>
<organism evidence="2 3">
    <name type="scientific">Limobrevibacterium gyesilva</name>
    <dbReference type="NCBI Taxonomy" id="2991712"/>
    <lineage>
        <taxon>Bacteria</taxon>
        <taxon>Pseudomonadati</taxon>
        <taxon>Pseudomonadota</taxon>
        <taxon>Alphaproteobacteria</taxon>
        <taxon>Acetobacterales</taxon>
        <taxon>Acetobacteraceae</taxon>
        <taxon>Limobrevibacterium</taxon>
    </lineage>
</organism>
<reference evidence="2" key="2">
    <citation type="submission" date="2022-10" db="EMBL/GenBank/DDBJ databases">
        <authorList>
            <person name="Trinh H.N."/>
        </authorList>
    </citation>
    <scope>NUCLEOTIDE SEQUENCE</scope>
    <source>
        <strain evidence="2">RN2-1</strain>
    </source>
</reference>